<dbReference type="Proteomes" id="UP000422736">
    <property type="component" value="Chromosome 6"/>
</dbReference>
<evidence type="ECO:0000256" key="6">
    <source>
        <dbReference type="ARBA" id="ARBA00023054"/>
    </source>
</evidence>
<protein>
    <submittedName>
        <fullName evidence="7">Vacuolar protein sorting-associated protein 54</fullName>
    </submittedName>
</protein>
<evidence type="ECO:0000256" key="2">
    <source>
        <dbReference type="ARBA" id="ARBA00009150"/>
    </source>
</evidence>
<accession>A0ABX6EXJ3</accession>
<keyword evidence="6" id="KW-0175">Coiled coil</keyword>
<name>A0ABX6EXJ3_KLUMA</name>
<comment type="subcellular location">
    <subcellularLocation>
        <location evidence="1">Golgi apparatus</location>
        <location evidence="1">trans-Golgi network</location>
    </subcellularLocation>
</comment>
<organism evidence="7 8">
    <name type="scientific">Kluyveromyces marxianus</name>
    <name type="common">Yeast</name>
    <name type="synonym">Candida kefyr</name>
    <dbReference type="NCBI Taxonomy" id="4911"/>
    <lineage>
        <taxon>Eukaryota</taxon>
        <taxon>Fungi</taxon>
        <taxon>Dikarya</taxon>
        <taxon>Ascomycota</taxon>
        <taxon>Saccharomycotina</taxon>
        <taxon>Saccharomycetes</taxon>
        <taxon>Saccharomycetales</taxon>
        <taxon>Saccharomycetaceae</taxon>
        <taxon>Kluyveromyces</taxon>
    </lineage>
</organism>
<dbReference type="PANTHER" id="PTHR12965">
    <property type="entry name" value="VACUOLAR PROTEIN SORTING 54"/>
    <property type="match status" value="1"/>
</dbReference>
<keyword evidence="4" id="KW-0653">Protein transport</keyword>
<gene>
    <name evidence="7" type="primary">VPS54</name>
    <name evidence="7" type="ORF">FIM1_3742</name>
</gene>
<evidence type="ECO:0000256" key="5">
    <source>
        <dbReference type="ARBA" id="ARBA00023034"/>
    </source>
</evidence>
<dbReference type="PANTHER" id="PTHR12965:SF0">
    <property type="entry name" value="VACUOLAR PROTEIN SORTING-ASSOCIATED PROTEIN 54"/>
    <property type="match status" value="1"/>
</dbReference>
<reference evidence="7 8" key="1">
    <citation type="submission" date="2016-03" db="EMBL/GenBank/DDBJ databases">
        <title>How can Kluyveromyces marxianus grow so fast - potential evolutionary course in Saccharomyces Complex revealed by comparative genomics.</title>
        <authorList>
            <person name="Mo W."/>
            <person name="Lu W."/>
            <person name="Yang X."/>
            <person name="Qi J."/>
            <person name="Lv H."/>
        </authorList>
    </citation>
    <scope>NUCLEOTIDE SEQUENCE [LARGE SCALE GENOMIC DNA]</scope>
    <source>
        <strain evidence="7 8">FIM1</strain>
    </source>
</reference>
<keyword evidence="3" id="KW-0813">Transport</keyword>
<evidence type="ECO:0000313" key="8">
    <source>
        <dbReference type="Proteomes" id="UP000422736"/>
    </source>
</evidence>
<proteinExistence type="inferred from homology"/>
<keyword evidence="5" id="KW-0333">Golgi apparatus</keyword>
<dbReference type="EMBL" id="CP015059">
    <property type="protein sequence ID" value="QGN17013.1"/>
    <property type="molecule type" value="Genomic_DNA"/>
</dbReference>
<evidence type="ECO:0000313" key="7">
    <source>
        <dbReference type="EMBL" id="QGN17013.1"/>
    </source>
</evidence>
<dbReference type="InterPro" id="IPR039745">
    <property type="entry name" value="Vps54"/>
</dbReference>
<sequence length="844" mass="97112">MSDKVTGNGTPKLSVDADFKAQLSRSPLLIISQASDDASSLNDDLSIMSRSRDHIRDSFSLRRSSFESALNPLSPPMHTVKHGLDYSPLVDNSIYEIVMNTRFKRWLKHPTTEDIPPVILCKNDIKNDWEKEIEGYKHEIGDEYKVYLRTNNISSLNMMEQIRSIDNSEKSGNHEGTFAAENSRAKAFEEIPSFYFDKDFKLDHPNFFRMLLQDFEFDTSQLLHNDDKTRNESYEELQGRLNFYLDTVESLLVSDISKSIQNFFAALEDVDQIKDNATKTIDQLDTVSQNLEVVCKEKVLKRIETIKDLIRRKNVEKLQQGILQVKLANDKTMECKKIYDEGDLQRCLKLIKSVERLLYGDNNDTFVNDWTSKWPYKLSNIYALPAVNSLIDLLSNLKVDIGGSYSLNLVNELLNDLRAYATSSCTNDILLKLQSHKDNDKPHLIVNEEFREQIKNNLIQLIECDQLVPAVKLYEEKFIAELKSVIKVNLPHEKVASDNPDGKPTAANGSRLSKLIQEQSVYEFQTMLVNVFTTEIEILKRLTRHQKLLLDISLGELPTTAEHSDRMVIDLDIRKNINEGIRIVQLRIGKIISVRREITNTLRFDHFLQFYHICILFMKECESISGEFLTKYLSDVLNVQIDTYMKSLQNLNVRVLKQKIEQEHWVPFKVEQELQKDVNDIVSCIDIDPANWARFAELDKPSPLDVVKEEDESSANTGHKKSVVLGDKTFVASDTLVVAIKMIKTLLILAANLPTQYARQCERQLKDLFKYFNTKTMESVSMKTDKNLNIMAESLDCLAEITLLVQGYFQRTLGSNPEKYEVIWKQFQQSSEKLFQANNIPPPV</sequence>
<evidence type="ECO:0000256" key="1">
    <source>
        <dbReference type="ARBA" id="ARBA00004601"/>
    </source>
</evidence>
<comment type="similarity">
    <text evidence="2">Belongs to the VPS54 family.</text>
</comment>
<keyword evidence="8" id="KW-1185">Reference proteome</keyword>
<evidence type="ECO:0000256" key="3">
    <source>
        <dbReference type="ARBA" id="ARBA00022448"/>
    </source>
</evidence>
<evidence type="ECO:0000256" key="4">
    <source>
        <dbReference type="ARBA" id="ARBA00022927"/>
    </source>
</evidence>